<evidence type="ECO:0000256" key="4">
    <source>
        <dbReference type="ARBA" id="ARBA00022692"/>
    </source>
</evidence>
<dbReference type="PANTHER" id="PTHR31764:SF0">
    <property type="entry name" value="GENERATIVE CELL SPECIFIC-1_HAP2 DOMAIN-CONTAINING PROTEIN"/>
    <property type="match status" value="1"/>
</dbReference>
<dbReference type="Pfam" id="PF10699">
    <property type="entry name" value="HAP2-GCS1"/>
    <property type="match status" value="1"/>
</dbReference>
<evidence type="ECO:0000256" key="13">
    <source>
        <dbReference type="SAM" id="SignalP"/>
    </source>
</evidence>
<dbReference type="GO" id="GO:0007338">
    <property type="term" value="P:single fertilization"/>
    <property type="evidence" value="ECO:0007669"/>
    <property type="project" value="UniProtKB-KW"/>
</dbReference>
<feature type="compositionally biased region" description="Basic residues" evidence="11">
    <location>
        <begin position="720"/>
        <end position="747"/>
    </location>
</feature>
<evidence type="ECO:0000256" key="3">
    <source>
        <dbReference type="ARBA" id="ARBA00022475"/>
    </source>
</evidence>
<accession>A0A7M6DNC7</accession>
<feature type="compositionally biased region" description="Basic residues" evidence="11">
    <location>
        <begin position="680"/>
        <end position="690"/>
    </location>
</feature>
<organism evidence="15 16">
    <name type="scientific">Clytia hemisphaerica</name>
    <dbReference type="NCBI Taxonomy" id="252671"/>
    <lineage>
        <taxon>Eukaryota</taxon>
        <taxon>Metazoa</taxon>
        <taxon>Cnidaria</taxon>
        <taxon>Hydrozoa</taxon>
        <taxon>Hydroidolina</taxon>
        <taxon>Leptothecata</taxon>
        <taxon>Obeliida</taxon>
        <taxon>Clytiidae</taxon>
        <taxon>Clytia</taxon>
    </lineage>
</organism>
<evidence type="ECO:0000256" key="9">
    <source>
        <dbReference type="ARBA" id="ARBA00023157"/>
    </source>
</evidence>
<keyword evidence="9" id="KW-1015">Disulfide bond</keyword>
<dbReference type="OrthoDB" id="44061at2759"/>
<keyword evidence="10" id="KW-0278">Fertilization</keyword>
<keyword evidence="16" id="KW-1185">Reference proteome</keyword>
<feature type="signal peptide" evidence="13">
    <location>
        <begin position="1"/>
        <end position="24"/>
    </location>
</feature>
<comment type="subcellular location">
    <subcellularLocation>
        <location evidence="1">Cell membrane</location>
        <topology evidence="1">Single-pass type I membrane protein</topology>
    </subcellularLocation>
</comment>
<dbReference type="GeneID" id="136821985"/>
<evidence type="ECO:0000256" key="8">
    <source>
        <dbReference type="ARBA" id="ARBA00023136"/>
    </source>
</evidence>
<dbReference type="GO" id="GO:0008289">
    <property type="term" value="F:lipid binding"/>
    <property type="evidence" value="ECO:0007669"/>
    <property type="project" value="UniProtKB-KW"/>
</dbReference>
<dbReference type="GO" id="GO:0005886">
    <property type="term" value="C:plasma membrane"/>
    <property type="evidence" value="ECO:0007669"/>
    <property type="project" value="UniProtKB-SubCell"/>
</dbReference>
<feature type="chain" id="PRO_5029828404" description="Generative cell specific-1/HAP2 domain-containing protein" evidence="13">
    <location>
        <begin position="25"/>
        <end position="747"/>
    </location>
</feature>
<sequence>MLKQIIYILLIMLLLHNLRLKVTGLILSKSKIQMCEDRGQSAAKEGIAGASDPHNVVDGKACKKKMVVLMSVKNGQKEGTEKLMATVSRVRDETEGEFAKMYNPFVILLSMSAITINYPFIYTGHTVNNEPWEEIILGKSSWWKAISRYTCYDAWQARDGANHRPTCGYVYNEKKKRIPNSQGFCCICSLADKLDYTLSQARHRQRGGVACQFLTNNPQSSAHCMRHDDLWYSIHYFRPSYKDFTIHIRAKDQETTVENNKTVVKWVNGGEIVLSPRRKAGVGKNGRIIAHYVGTFQTNTALPVLQSFYLLVPFLSKKATTGPTDHDQMKHGASRYLVMPRDMVDVQNGMCNKIGVGFRSFRVQASSGQGPGCHQLKGDCLRNQPKHYFDEDVARVDRGERPFWFPAQHGKFVGAKTHKETDKSVFAYELEETVNSIVSLEISADDVIYIYSRSTGEIVRAQADHFEASSGNGKMSVVIRNTGHVTAEFTVTVEKCTKGLHMIGERSMSIYAQKTTPVSFSLMTTGFKGGAFECEVTLFDARRAKLAGRNITFNTSSPCMCEQTTCRCVCEEGGGVKCITKEGKFWVNPKQHETVNTNNWWSKTFGWFGGIFKKIGSFFGGIFSSIFGIFGLAKYIIPIIVLAIGACVFFNCGGPLICKGFLKAAPIGKVTKLLPSFGSKKSKKKNKKKEKKEEKESDDDDDDDDDSDPPSYDEAVENKKKSKAKTTIKKKATKAGKSVKGRIQGRL</sequence>
<feature type="transmembrane region" description="Helical" evidence="12">
    <location>
        <begin position="615"/>
        <end position="633"/>
    </location>
</feature>
<evidence type="ECO:0000256" key="10">
    <source>
        <dbReference type="ARBA" id="ARBA00023279"/>
    </source>
</evidence>
<evidence type="ECO:0000256" key="12">
    <source>
        <dbReference type="SAM" id="Phobius"/>
    </source>
</evidence>
<feature type="compositionally biased region" description="Acidic residues" evidence="11">
    <location>
        <begin position="696"/>
        <end position="708"/>
    </location>
</feature>
<evidence type="ECO:0000313" key="16">
    <source>
        <dbReference type="Proteomes" id="UP000594262"/>
    </source>
</evidence>
<evidence type="ECO:0000256" key="1">
    <source>
        <dbReference type="ARBA" id="ARBA00004251"/>
    </source>
</evidence>
<comment type="similarity">
    <text evidence="2">Belongs to the HAP2/GCS1 family.</text>
</comment>
<proteinExistence type="inferred from homology"/>
<dbReference type="EnsemblMetazoa" id="CLYHEMT017700.1">
    <property type="protein sequence ID" value="CLYHEMP017700.1"/>
    <property type="gene ID" value="CLYHEMG017700"/>
</dbReference>
<dbReference type="Proteomes" id="UP000594262">
    <property type="component" value="Unplaced"/>
</dbReference>
<protein>
    <recommendedName>
        <fullName evidence="14">Generative cell specific-1/HAP2 domain-containing protein</fullName>
    </recommendedName>
</protein>
<evidence type="ECO:0000259" key="14">
    <source>
        <dbReference type="Pfam" id="PF10699"/>
    </source>
</evidence>
<feature type="domain" description="Generative cell specific-1/HAP2" evidence="14">
    <location>
        <begin position="61"/>
        <end position="560"/>
    </location>
</feature>
<dbReference type="AlphaFoldDB" id="A0A7M6DNC7"/>
<keyword evidence="5 13" id="KW-0732">Signal</keyword>
<evidence type="ECO:0000256" key="5">
    <source>
        <dbReference type="ARBA" id="ARBA00022729"/>
    </source>
</evidence>
<evidence type="ECO:0000256" key="11">
    <source>
        <dbReference type="SAM" id="MobiDB-lite"/>
    </source>
</evidence>
<dbReference type="InterPro" id="IPR018928">
    <property type="entry name" value="HAP2/GCS1_dom"/>
</dbReference>
<keyword evidence="3" id="KW-1003">Cell membrane</keyword>
<keyword evidence="6 12" id="KW-1133">Transmembrane helix</keyword>
<evidence type="ECO:0000256" key="6">
    <source>
        <dbReference type="ARBA" id="ARBA00022989"/>
    </source>
</evidence>
<keyword evidence="4 12" id="KW-0812">Transmembrane</keyword>
<dbReference type="InterPro" id="IPR040326">
    <property type="entry name" value="HAP2/GCS1"/>
</dbReference>
<reference evidence="15" key="1">
    <citation type="submission" date="2021-01" db="UniProtKB">
        <authorList>
            <consortium name="EnsemblMetazoa"/>
        </authorList>
    </citation>
    <scope>IDENTIFICATION</scope>
</reference>
<keyword evidence="8 12" id="KW-0472">Membrane</keyword>
<dbReference type="RefSeq" id="XP_066934302.1">
    <property type="nucleotide sequence ID" value="XM_067078201.1"/>
</dbReference>
<evidence type="ECO:0000313" key="15">
    <source>
        <dbReference type="EnsemblMetazoa" id="CLYHEMP017700.1"/>
    </source>
</evidence>
<evidence type="ECO:0000256" key="2">
    <source>
        <dbReference type="ARBA" id="ARBA00010929"/>
    </source>
</evidence>
<feature type="region of interest" description="Disordered" evidence="11">
    <location>
        <begin position="679"/>
        <end position="747"/>
    </location>
</feature>
<keyword evidence="7" id="KW-0446">Lipid-binding</keyword>
<evidence type="ECO:0000256" key="7">
    <source>
        <dbReference type="ARBA" id="ARBA00023121"/>
    </source>
</evidence>
<feature type="transmembrane region" description="Helical" evidence="12">
    <location>
        <begin position="639"/>
        <end position="662"/>
    </location>
</feature>
<dbReference type="PANTHER" id="PTHR31764">
    <property type="entry name" value="PROTEIN HAPLESS 2"/>
    <property type="match status" value="1"/>
</dbReference>
<name>A0A7M6DNC7_9CNID</name>